<dbReference type="Proteomes" id="UP001171916">
    <property type="component" value="Unassembled WGS sequence"/>
</dbReference>
<comment type="caution">
    <text evidence="1">The sequence shown here is derived from an EMBL/GenBank/DDBJ whole genome shotgun (WGS) entry which is preliminary data.</text>
</comment>
<sequence>MSKHTTILFLALLLCIKTAFAQNSQGEDLPFTYGEVLDFEVSYGWLNLADAKLEINRKPEYVNNREHMRIDAYGKTKGAAKVFGKVKDNWGSILNPKTMLPIQSYRHIEEGNYRKHEVIDFGQEAKVAYTTLYDRDNKNVKEKRFFNLPGQVQDIVSGFYFLRSKDLRALKSGETIVIQGFFDKEVYKIQLIYEGRESLETVFGIQETYVFSPKIPKNKIFRGDYPIKVWVTQDENKIPVKIKANLFVGSLDLDLVSAKGLKNPY</sequence>
<reference evidence="1" key="1">
    <citation type="submission" date="2023-06" db="EMBL/GenBank/DDBJ databases">
        <title>Robiginitalea aurantiacus sp. nov. and Algoriphagus sediminis sp. nov., isolated from coastal sediment.</title>
        <authorList>
            <person name="Zhou Z.Y."/>
            <person name="An J."/>
            <person name="Jia Y.W."/>
            <person name="Du Z.J."/>
        </authorList>
    </citation>
    <scope>NUCLEOTIDE SEQUENCE</scope>
    <source>
        <strain evidence="1">C2-7</strain>
    </source>
</reference>
<keyword evidence="2" id="KW-1185">Reference proteome</keyword>
<gene>
    <name evidence="1" type="ORF">QVH07_15195</name>
</gene>
<evidence type="ECO:0000313" key="1">
    <source>
        <dbReference type="EMBL" id="MDN3205505.1"/>
    </source>
</evidence>
<name>A0ABT7YG52_9BACT</name>
<organism evidence="1 2">
    <name type="scientific">Algoriphagus sediminis</name>
    <dbReference type="NCBI Taxonomy" id="3057113"/>
    <lineage>
        <taxon>Bacteria</taxon>
        <taxon>Pseudomonadati</taxon>
        <taxon>Bacteroidota</taxon>
        <taxon>Cytophagia</taxon>
        <taxon>Cytophagales</taxon>
        <taxon>Cyclobacteriaceae</taxon>
        <taxon>Algoriphagus</taxon>
    </lineage>
</organism>
<dbReference type="RefSeq" id="WP_290002012.1">
    <property type="nucleotide sequence ID" value="NZ_JAUEPH010000007.1"/>
</dbReference>
<protein>
    <submittedName>
        <fullName evidence="1">DUF3108 domain-containing protein</fullName>
    </submittedName>
</protein>
<dbReference type="InterPro" id="IPR021457">
    <property type="entry name" value="DUF3108"/>
</dbReference>
<dbReference type="Pfam" id="PF11306">
    <property type="entry name" value="DUF3108"/>
    <property type="match status" value="1"/>
</dbReference>
<proteinExistence type="predicted"/>
<evidence type="ECO:0000313" key="2">
    <source>
        <dbReference type="Proteomes" id="UP001171916"/>
    </source>
</evidence>
<dbReference type="EMBL" id="JAUEPH010000007">
    <property type="protein sequence ID" value="MDN3205505.1"/>
    <property type="molecule type" value="Genomic_DNA"/>
</dbReference>
<accession>A0ABT7YG52</accession>